<protein>
    <submittedName>
        <fullName evidence="1">18899_t:CDS:1</fullName>
    </submittedName>
</protein>
<accession>A0ACA9RY46</accession>
<comment type="caution">
    <text evidence="1">The sequence shown here is derived from an EMBL/GenBank/DDBJ whole genome shotgun (WGS) entry which is preliminary data.</text>
</comment>
<reference evidence="1" key="1">
    <citation type="submission" date="2021-06" db="EMBL/GenBank/DDBJ databases">
        <authorList>
            <person name="Kallberg Y."/>
            <person name="Tangrot J."/>
            <person name="Rosling A."/>
        </authorList>
    </citation>
    <scope>NUCLEOTIDE SEQUENCE</scope>
    <source>
        <strain evidence="1">MA461A</strain>
    </source>
</reference>
<feature type="non-terminal residue" evidence="1">
    <location>
        <position position="1"/>
    </location>
</feature>
<dbReference type="EMBL" id="CAJVQC010076889">
    <property type="protein sequence ID" value="CAG8815088.1"/>
    <property type="molecule type" value="Genomic_DNA"/>
</dbReference>
<name>A0ACA9RY46_9GLOM</name>
<evidence type="ECO:0000313" key="2">
    <source>
        <dbReference type="Proteomes" id="UP000789920"/>
    </source>
</evidence>
<keyword evidence="2" id="KW-1185">Reference proteome</keyword>
<sequence length="219" mass="24687">VYIVSYDNFTVSCEYAYGGYIYNESQLDCTQKIKYIYNSTASFPFIAIFKSDLTLTSHLNKDAPSAYLHINETGSLNMTYISFNINIVNNSNQTIQISTTVVQVFDPGNDLYFVEMDAIRNNQNLLNSLSKESSDFIGDSEYANTHLIGPGNVHILRYTKEIRKVLVDIPKSLFLSPRHERIPYITSKLATVSMPDLGNLTIFSIACTSTTIVTEEEKL</sequence>
<gene>
    <name evidence="1" type="ORF">RPERSI_LOCUS24134</name>
</gene>
<dbReference type="Proteomes" id="UP000789920">
    <property type="component" value="Unassembled WGS sequence"/>
</dbReference>
<evidence type="ECO:0000313" key="1">
    <source>
        <dbReference type="EMBL" id="CAG8815088.1"/>
    </source>
</evidence>
<organism evidence="1 2">
    <name type="scientific">Racocetra persica</name>
    <dbReference type="NCBI Taxonomy" id="160502"/>
    <lineage>
        <taxon>Eukaryota</taxon>
        <taxon>Fungi</taxon>
        <taxon>Fungi incertae sedis</taxon>
        <taxon>Mucoromycota</taxon>
        <taxon>Glomeromycotina</taxon>
        <taxon>Glomeromycetes</taxon>
        <taxon>Diversisporales</taxon>
        <taxon>Gigasporaceae</taxon>
        <taxon>Racocetra</taxon>
    </lineage>
</organism>
<proteinExistence type="predicted"/>